<gene>
    <name evidence="1" type="ORF">FOY91_06720</name>
</gene>
<dbReference type="EMBL" id="VNIM01000019">
    <property type="protein sequence ID" value="TVV75548.1"/>
    <property type="molecule type" value="Genomic_DNA"/>
</dbReference>
<keyword evidence="2" id="KW-1185">Reference proteome</keyword>
<organism evidence="1 2">
    <name type="scientific">Alterirhizorhabdus solaris</name>
    <dbReference type="NCBI Taxonomy" id="2529389"/>
    <lineage>
        <taxon>Bacteria</taxon>
        <taxon>Pseudomonadati</taxon>
        <taxon>Pseudomonadota</taxon>
        <taxon>Alphaproteobacteria</taxon>
        <taxon>Sphingomonadales</taxon>
        <taxon>Rhizorhabdaceae</taxon>
        <taxon>Alterirhizorhabdus</taxon>
    </lineage>
</organism>
<protein>
    <submittedName>
        <fullName evidence="1">Uncharacterized protein</fullName>
    </submittedName>
</protein>
<dbReference type="AlphaFoldDB" id="A0A558R896"/>
<reference evidence="1 2" key="1">
    <citation type="submission" date="2019-07" db="EMBL/GenBank/DDBJ databases">
        <title>Sphingomonas solaris sp. nov., isolated from a solar panel from Boston, Massachusetts.</title>
        <authorList>
            <person name="Tanner K."/>
            <person name="Pascual J."/>
            <person name="Mancuso C."/>
            <person name="Pereto J."/>
            <person name="Khalil A."/>
            <person name="Vilanova C."/>
        </authorList>
    </citation>
    <scope>NUCLEOTIDE SEQUENCE [LARGE SCALE GENOMIC DNA]</scope>
    <source>
        <strain evidence="1 2">R4DWN</strain>
    </source>
</reference>
<dbReference type="RefSeq" id="WP_145149385.1">
    <property type="nucleotide sequence ID" value="NZ_VNIM01000019.1"/>
</dbReference>
<proteinExistence type="predicted"/>
<accession>A0A558R896</accession>
<evidence type="ECO:0000313" key="1">
    <source>
        <dbReference type="EMBL" id="TVV75548.1"/>
    </source>
</evidence>
<evidence type="ECO:0000313" key="2">
    <source>
        <dbReference type="Proteomes" id="UP000318681"/>
    </source>
</evidence>
<dbReference type="OrthoDB" id="7542335at2"/>
<comment type="caution">
    <text evidence="1">The sequence shown here is derived from an EMBL/GenBank/DDBJ whole genome shotgun (WGS) entry which is preliminary data.</text>
</comment>
<name>A0A558R896_9SPHN</name>
<sequence>MADPIIRPKNVLVMLKLEATEGTDATPSALLDAIPVEADSVEYNAPFAIEQSNEATGSLVAGAPLVIGQAATISFRSKLKGAGNNVAYTASVKPPLHQALQACGRRGQFTAAILNETVSAGTSVTATLSSAFLAAQAAYLGMPLRVVSGAGAGTTTIILDYNAARRAEINDIFAPPIDTTSVVTLPANWTYAGTSPRDVASRLTDHPSGTIYINEDGVLRKFVACRGVVNLTGQSARPGFAEFSFTGIYVGKADIAIPSTIVIASHSGPTLVQGTSGSFAVSLGRKPLPISQWTLSNGGDAIESPDDPNTPQGYGPGVIGGRVPTLALDPLATTVAARNLDTDIGAGNRLPAVLRAGTIPGNSWSLTLPKGQPVSADPTKRGNLRAEQVGIQAIGAGFDAYTRDTESVLCFY</sequence>
<dbReference type="Proteomes" id="UP000318681">
    <property type="component" value="Unassembled WGS sequence"/>
</dbReference>